<dbReference type="EMBL" id="ACYG01000005">
    <property type="protein sequence ID" value="EEV18960.1"/>
    <property type="molecule type" value="Genomic_DNA"/>
</dbReference>
<keyword evidence="2" id="KW-1185">Reference proteome</keyword>
<dbReference type="Proteomes" id="UP000005709">
    <property type="component" value="Unassembled WGS sequence"/>
</dbReference>
<dbReference type="AlphaFoldDB" id="C8PE87"/>
<evidence type="ECO:0000313" key="2">
    <source>
        <dbReference type="Proteomes" id="UP000005709"/>
    </source>
</evidence>
<gene>
    <name evidence="1" type="ORF">CAMGR0001_2438</name>
</gene>
<comment type="caution">
    <text evidence="1">The sequence shown here is derived from an EMBL/GenBank/DDBJ whole genome shotgun (WGS) entry which is preliminary data.</text>
</comment>
<accession>C8PE87</accession>
<sequence length="91" mass="10594">MKNREILPRGILMQTLLLRRRGSKFCALSFAVRSRLEFFYLTKSVKISREVFSFATAWNSAQIENLPLSLTRARAIKFSLVTSRRLIDRSL</sequence>
<proteinExistence type="predicted"/>
<protein>
    <submittedName>
        <fullName evidence="1">Uncharacterized protein</fullName>
    </submittedName>
</protein>
<reference evidence="1 2" key="1">
    <citation type="submission" date="2009-07" db="EMBL/GenBank/DDBJ databases">
        <authorList>
            <person name="Madupu R."/>
            <person name="Sebastian Y."/>
            <person name="Durkin A.S."/>
            <person name="Torralba M."/>
            <person name="Methe B."/>
            <person name="Sutton G.G."/>
            <person name="Strausberg R.L."/>
            <person name="Nelson K.E."/>
        </authorList>
    </citation>
    <scope>NUCLEOTIDE SEQUENCE [LARGE SCALE GENOMIC DNA]</scope>
    <source>
        <strain evidence="1 2">RM3268</strain>
    </source>
</reference>
<evidence type="ECO:0000313" key="1">
    <source>
        <dbReference type="EMBL" id="EEV18960.1"/>
    </source>
</evidence>
<organism evidence="1 2">
    <name type="scientific">Campylobacter gracilis RM3268</name>
    <dbReference type="NCBI Taxonomy" id="553220"/>
    <lineage>
        <taxon>Bacteria</taxon>
        <taxon>Pseudomonadati</taxon>
        <taxon>Campylobacterota</taxon>
        <taxon>Epsilonproteobacteria</taxon>
        <taxon>Campylobacterales</taxon>
        <taxon>Campylobacteraceae</taxon>
        <taxon>Campylobacter</taxon>
    </lineage>
</organism>
<name>C8PE87_9BACT</name>